<evidence type="ECO:0000313" key="5">
    <source>
        <dbReference type="EMBL" id="GAI21073.1"/>
    </source>
</evidence>
<dbReference type="PANTHER" id="PTHR11088:SF60">
    <property type="entry name" value="TRNA DIMETHYLALLYLTRANSFERASE"/>
    <property type="match status" value="1"/>
</dbReference>
<keyword evidence="4" id="KW-0067">ATP-binding</keyword>
<organism evidence="5">
    <name type="scientific">marine sediment metagenome</name>
    <dbReference type="NCBI Taxonomy" id="412755"/>
    <lineage>
        <taxon>unclassified sequences</taxon>
        <taxon>metagenomes</taxon>
        <taxon>ecological metagenomes</taxon>
    </lineage>
</organism>
<evidence type="ECO:0000256" key="1">
    <source>
        <dbReference type="ARBA" id="ARBA00005842"/>
    </source>
</evidence>
<evidence type="ECO:0000256" key="3">
    <source>
        <dbReference type="ARBA" id="ARBA00022741"/>
    </source>
</evidence>
<protein>
    <recommendedName>
        <fullName evidence="6">tRNA (Adenosine(37)-N6)-dimethylallyltransferase MiaA</fullName>
    </recommendedName>
</protein>
<comment type="caution">
    <text evidence="5">The sequence shown here is derived from an EMBL/GenBank/DDBJ whole genome shotgun (WGS) entry which is preliminary data.</text>
</comment>
<comment type="similarity">
    <text evidence="1">Belongs to the IPP transferase family.</text>
</comment>
<accession>X1LPR7</accession>
<dbReference type="Gene3D" id="3.40.50.300">
    <property type="entry name" value="P-loop containing nucleotide triphosphate hydrolases"/>
    <property type="match status" value="1"/>
</dbReference>
<keyword evidence="3" id="KW-0547">Nucleotide-binding</keyword>
<evidence type="ECO:0000256" key="4">
    <source>
        <dbReference type="ARBA" id="ARBA00022840"/>
    </source>
</evidence>
<dbReference type="PANTHER" id="PTHR11088">
    <property type="entry name" value="TRNA DIMETHYLALLYLTRANSFERASE"/>
    <property type="match status" value="1"/>
</dbReference>
<sequence length="97" mass="10706">MKCLVAVIGPTAVGKSRLALRLAQDFDGEIVNSDSRQVYRYMDVGTAKPSSADRSLIRHHLIDIINPDESFSLAVYHKLAGEAIEDIQQRRKLPTGA</sequence>
<name>X1LPR7_9ZZZZ</name>
<keyword evidence="2" id="KW-0808">Transferase</keyword>
<reference evidence="5" key="1">
    <citation type="journal article" date="2014" name="Front. Microbiol.">
        <title>High frequency of phylogenetically diverse reductive dehalogenase-homologous genes in deep subseafloor sedimentary metagenomes.</title>
        <authorList>
            <person name="Kawai M."/>
            <person name="Futagami T."/>
            <person name="Toyoda A."/>
            <person name="Takaki Y."/>
            <person name="Nishi S."/>
            <person name="Hori S."/>
            <person name="Arai W."/>
            <person name="Tsubouchi T."/>
            <person name="Morono Y."/>
            <person name="Uchiyama I."/>
            <person name="Ito T."/>
            <person name="Fujiyama A."/>
            <person name="Inagaki F."/>
            <person name="Takami H."/>
        </authorList>
    </citation>
    <scope>NUCLEOTIDE SEQUENCE</scope>
    <source>
        <strain evidence="5">Expedition CK06-06</strain>
    </source>
</reference>
<evidence type="ECO:0000256" key="2">
    <source>
        <dbReference type="ARBA" id="ARBA00022679"/>
    </source>
</evidence>
<dbReference type="GO" id="GO:0052381">
    <property type="term" value="F:tRNA dimethylallyltransferase activity"/>
    <property type="evidence" value="ECO:0007669"/>
    <property type="project" value="TreeGrafter"/>
</dbReference>
<evidence type="ECO:0008006" key="6">
    <source>
        <dbReference type="Google" id="ProtNLM"/>
    </source>
</evidence>
<dbReference type="GO" id="GO:0006400">
    <property type="term" value="P:tRNA modification"/>
    <property type="evidence" value="ECO:0007669"/>
    <property type="project" value="TreeGrafter"/>
</dbReference>
<dbReference type="GO" id="GO:0005524">
    <property type="term" value="F:ATP binding"/>
    <property type="evidence" value="ECO:0007669"/>
    <property type="project" value="UniProtKB-KW"/>
</dbReference>
<dbReference type="InterPro" id="IPR027417">
    <property type="entry name" value="P-loop_NTPase"/>
</dbReference>
<dbReference type="AlphaFoldDB" id="X1LPR7"/>
<dbReference type="Pfam" id="PF01715">
    <property type="entry name" value="IPPT"/>
    <property type="match status" value="1"/>
</dbReference>
<dbReference type="EMBL" id="BARV01014608">
    <property type="protein sequence ID" value="GAI21073.1"/>
    <property type="molecule type" value="Genomic_DNA"/>
</dbReference>
<proteinExistence type="inferred from homology"/>
<dbReference type="SUPFAM" id="SSF52540">
    <property type="entry name" value="P-loop containing nucleoside triphosphate hydrolases"/>
    <property type="match status" value="1"/>
</dbReference>
<dbReference type="InterPro" id="IPR039657">
    <property type="entry name" value="Dimethylallyltransferase"/>
</dbReference>
<gene>
    <name evidence="5" type="ORF">S06H3_25379</name>
</gene>